<sequence>MSDLTLRAAETELGELKLIGIRVLCPPDQYLAEIPQAINLLLGCLTEIKGAVNPNRLVGAFKVEEDSPEEDGYWIGIEVKEFISVPDGMFSLEIPPQKYASVRHKGPNDEIGNTYRELHSWIEEKGYKRLKNKWHIEIHHSWESMEDLDIELLDTIS</sequence>
<dbReference type="InterPro" id="IPR011256">
    <property type="entry name" value="Reg_factor_effector_dom_sf"/>
</dbReference>
<proteinExistence type="predicted"/>
<dbReference type="AlphaFoldDB" id="A0A160MD18"/>
<dbReference type="RefSeq" id="WP_019382539.1">
    <property type="nucleotide sequence ID" value="NZ_CP015506.1"/>
</dbReference>
<dbReference type="EMBL" id="CP015506">
    <property type="protein sequence ID" value="AND40870.1"/>
    <property type="molecule type" value="Genomic_DNA"/>
</dbReference>
<gene>
    <name evidence="2" type="ORF">A361_17510</name>
</gene>
<protein>
    <submittedName>
        <fullName evidence="2">Transcription activator</fullName>
    </submittedName>
</protein>
<dbReference type="InterPro" id="IPR010499">
    <property type="entry name" value="AraC_E-bd"/>
</dbReference>
<dbReference type="Gene3D" id="3.20.80.10">
    <property type="entry name" value="Regulatory factor, effector binding domain"/>
    <property type="match status" value="1"/>
</dbReference>
<evidence type="ECO:0000259" key="1">
    <source>
        <dbReference type="SMART" id="SM00871"/>
    </source>
</evidence>
<name>A0A160MD18_9BACI</name>
<dbReference type="InterPro" id="IPR029442">
    <property type="entry name" value="GyrI-like"/>
</dbReference>
<organism evidence="2 3">
    <name type="scientific">Cytobacillus oceanisediminis 2691</name>
    <dbReference type="NCBI Taxonomy" id="1196031"/>
    <lineage>
        <taxon>Bacteria</taxon>
        <taxon>Bacillati</taxon>
        <taxon>Bacillota</taxon>
        <taxon>Bacilli</taxon>
        <taxon>Bacillales</taxon>
        <taxon>Bacillaceae</taxon>
        <taxon>Cytobacillus</taxon>
    </lineage>
</organism>
<evidence type="ECO:0000313" key="2">
    <source>
        <dbReference type="EMBL" id="AND40870.1"/>
    </source>
</evidence>
<dbReference type="Pfam" id="PF06445">
    <property type="entry name" value="GyrI-like"/>
    <property type="match status" value="1"/>
</dbReference>
<reference evidence="2 3" key="1">
    <citation type="submission" date="2016-04" db="EMBL/GenBank/DDBJ databases">
        <title>Complete genome sequence of Bacillus oceanisediminis strain 2691.</title>
        <authorList>
            <person name="Jeong H."/>
            <person name="Kim H.J."/>
            <person name="Lee D.-W."/>
        </authorList>
    </citation>
    <scope>NUCLEOTIDE SEQUENCE [LARGE SCALE GENOMIC DNA]</scope>
    <source>
        <strain evidence="2 3">2691</strain>
    </source>
</reference>
<dbReference type="SUPFAM" id="SSF55136">
    <property type="entry name" value="Probable bacterial effector-binding domain"/>
    <property type="match status" value="1"/>
</dbReference>
<dbReference type="SMART" id="SM00871">
    <property type="entry name" value="AraC_E_bind"/>
    <property type="match status" value="1"/>
</dbReference>
<feature type="domain" description="AraC effector-binding" evidence="1">
    <location>
        <begin position="6"/>
        <end position="157"/>
    </location>
</feature>
<dbReference type="eggNOG" id="COG3708">
    <property type="taxonomic scope" value="Bacteria"/>
</dbReference>
<dbReference type="KEGG" id="bon:A361_17510"/>
<dbReference type="STRING" id="1196031.A361_17510"/>
<accession>A0A160MD18</accession>
<dbReference type="Proteomes" id="UP000077856">
    <property type="component" value="Chromosome"/>
</dbReference>
<evidence type="ECO:0000313" key="3">
    <source>
        <dbReference type="Proteomes" id="UP000077856"/>
    </source>
</evidence>